<organism evidence="1 2">
    <name type="scientific">Eretmocerus hayati</name>
    <dbReference type="NCBI Taxonomy" id="131215"/>
    <lineage>
        <taxon>Eukaryota</taxon>
        <taxon>Metazoa</taxon>
        <taxon>Ecdysozoa</taxon>
        <taxon>Arthropoda</taxon>
        <taxon>Hexapoda</taxon>
        <taxon>Insecta</taxon>
        <taxon>Pterygota</taxon>
        <taxon>Neoptera</taxon>
        <taxon>Endopterygota</taxon>
        <taxon>Hymenoptera</taxon>
        <taxon>Apocrita</taxon>
        <taxon>Proctotrupomorpha</taxon>
        <taxon>Chalcidoidea</taxon>
        <taxon>Aphelinidae</taxon>
        <taxon>Aphelininae</taxon>
        <taxon>Eretmocerus</taxon>
    </lineage>
</organism>
<dbReference type="EMBL" id="CM056742">
    <property type="protein sequence ID" value="KAJ8678336.1"/>
    <property type="molecule type" value="Genomic_DNA"/>
</dbReference>
<reference evidence="1" key="1">
    <citation type="submission" date="2023-04" db="EMBL/GenBank/DDBJ databases">
        <title>A chromosome-level genome assembly of the parasitoid wasp Eretmocerus hayati.</title>
        <authorList>
            <person name="Zhong Y."/>
            <person name="Liu S."/>
            <person name="Liu Y."/>
        </authorList>
    </citation>
    <scope>NUCLEOTIDE SEQUENCE</scope>
    <source>
        <strain evidence="1">ZJU_SS_LIU_2023</strain>
    </source>
</reference>
<dbReference type="Proteomes" id="UP001239111">
    <property type="component" value="Chromosome 2"/>
</dbReference>
<gene>
    <name evidence="1" type="ORF">QAD02_014123</name>
</gene>
<sequence>MERRIRVECRDQPPLSFKTLDGYISLSYLMNYIPHAVGLRYIQGNDVEVIDGKLQLDPDIAVYQAIYDDERIGPLLDGNLDDILTEYFFCRYKYSEICALLKKNHNVTMSIRTLKRHYKRLNLRRWNMEEATLLKLITCILVELGKYIVKPLIRYTLKNSITRFSKTNPGAQIS</sequence>
<evidence type="ECO:0000313" key="1">
    <source>
        <dbReference type="EMBL" id="KAJ8678336.1"/>
    </source>
</evidence>
<keyword evidence="2" id="KW-1185">Reference proteome</keyword>
<protein>
    <submittedName>
        <fullName evidence="1">Uncharacterized protein</fullName>
    </submittedName>
</protein>
<accession>A0ACC2P4I4</accession>
<evidence type="ECO:0000313" key="2">
    <source>
        <dbReference type="Proteomes" id="UP001239111"/>
    </source>
</evidence>
<proteinExistence type="predicted"/>
<comment type="caution">
    <text evidence="1">The sequence shown here is derived from an EMBL/GenBank/DDBJ whole genome shotgun (WGS) entry which is preliminary data.</text>
</comment>
<name>A0ACC2P4I4_9HYME</name>